<evidence type="ECO:0008006" key="3">
    <source>
        <dbReference type="Google" id="ProtNLM"/>
    </source>
</evidence>
<dbReference type="Gene3D" id="2.60.120.200">
    <property type="match status" value="1"/>
</dbReference>
<evidence type="ECO:0000313" key="2">
    <source>
        <dbReference type="EMBL" id="XDT72988.1"/>
    </source>
</evidence>
<dbReference type="InterPro" id="IPR013320">
    <property type="entry name" value="ConA-like_dom_sf"/>
</dbReference>
<dbReference type="AlphaFoldDB" id="A0AB39UY38"/>
<feature type="signal peptide" evidence="1">
    <location>
        <begin position="1"/>
        <end position="18"/>
    </location>
</feature>
<proteinExistence type="predicted"/>
<name>A0AB39UY38_9GAMM</name>
<protein>
    <recommendedName>
        <fullName evidence="3">DUF4861 domain-containing protein</fullName>
    </recommendedName>
</protein>
<accession>A0AB39UY38</accession>
<keyword evidence="1" id="KW-0732">Signal</keyword>
<feature type="chain" id="PRO_5044317524" description="DUF4861 domain-containing protein" evidence="1">
    <location>
        <begin position="19"/>
        <end position="435"/>
    </location>
</feature>
<dbReference type="KEGG" id="tcd:AAIA72_03100"/>
<dbReference type="SUPFAM" id="SSF49899">
    <property type="entry name" value="Concanavalin A-like lectins/glucanases"/>
    <property type="match status" value="1"/>
</dbReference>
<dbReference type="RefSeq" id="WP_369601989.1">
    <property type="nucleotide sequence ID" value="NZ_CP154858.1"/>
</dbReference>
<organism evidence="2">
    <name type="scientific">Thermohahella caldifontis</name>
    <dbReference type="NCBI Taxonomy" id="3142973"/>
    <lineage>
        <taxon>Bacteria</taxon>
        <taxon>Pseudomonadati</taxon>
        <taxon>Pseudomonadota</taxon>
        <taxon>Gammaproteobacteria</taxon>
        <taxon>Oceanospirillales</taxon>
        <taxon>Hahellaceae</taxon>
        <taxon>Thermohahella</taxon>
    </lineage>
</organism>
<evidence type="ECO:0000256" key="1">
    <source>
        <dbReference type="SAM" id="SignalP"/>
    </source>
</evidence>
<reference evidence="2" key="1">
    <citation type="submission" date="2024-05" db="EMBL/GenBank/DDBJ databases">
        <title>Genome sequencing of novel strain.</title>
        <authorList>
            <person name="Ganbat D."/>
            <person name="Ganbat S."/>
            <person name="Lee S.-J."/>
        </authorList>
    </citation>
    <scope>NUCLEOTIDE SEQUENCE</scope>
    <source>
        <strain evidence="2">SMD15-11</strain>
    </source>
</reference>
<gene>
    <name evidence="2" type="ORF">AAIA72_03100</name>
</gene>
<dbReference type="EMBL" id="CP154858">
    <property type="protein sequence ID" value="XDT72988.1"/>
    <property type="molecule type" value="Genomic_DNA"/>
</dbReference>
<sequence length="435" mass="48554">MKTTVSVIVLSLAFIASAKSFELVYESPLKTGDMLRLSGKDIVVNKTRPAILYDAVESVIENGTIQGRDDVVYDGFLVQRGDSATDLGWDKPSNPGFYGSVNVKVVSSEGSAWESDKYVYYVKGHKGYLGWPRAYTDYTNDNKKIYVSWWLKQRYDTKFYYVLKLKSVDASFQNIKDSELELEDGTIGKLINYSDNEVHVEFSGVSNASSLVGKKVTQKLTGAQAVFDIDGAMSSGNNKYIRIWEHPNGDQGIRLSWTNANLGAGGAEDWLYSLEKVAPKPGQWNHMEVFVDGASNTANSYVNGIKQASIDWSSGVEAYKDISGMYSPTIALIGFDGKIPVHQETYFDNIYMDNDFERVVISKDSVLTQGSEYIVQPIIKRQNGEITVMFNPGFFQPGTYYVHYIKGEEFEGDVGVPFCYKCEIPKPSSPTSYVE</sequence>